<gene>
    <name evidence="1" type="ORF">NCTC12123_05270</name>
</gene>
<accession>A0A376FK52</accession>
<name>A0A376FK52_ENTAS</name>
<proteinExistence type="predicted"/>
<sequence>MRHRRTGIPGGRGQNGHRFVAADVGQHLGHKAAAEVFKRQSRAVEQLQAANVRLNLLHRRRESERRTHALFQQLLRNFVADKRRQNFGAAGDEVLFQQLVDVGQLEFRQVMREEQPLVFAQPLSYRLREADLLVMIFKVIEFH</sequence>
<dbReference type="AlphaFoldDB" id="A0A376FK52"/>
<organism evidence="1 2">
    <name type="scientific">Enterobacter asburiae</name>
    <dbReference type="NCBI Taxonomy" id="61645"/>
    <lineage>
        <taxon>Bacteria</taxon>
        <taxon>Pseudomonadati</taxon>
        <taxon>Pseudomonadota</taxon>
        <taxon>Gammaproteobacteria</taxon>
        <taxon>Enterobacterales</taxon>
        <taxon>Enterobacteriaceae</taxon>
        <taxon>Enterobacter</taxon>
        <taxon>Enterobacter cloacae complex</taxon>
    </lineage>
</organism>
<evidence type="ECO:0000313" key="1">
    <source>
        <dbReference type="EMBL" id="STD25828.1"/>
    </source>
</evidence>
<dbReference type="EMBL" id="UFYI01000007">
    <property type="protein sequence ID" value="STD25828.1"/>
    <property type="molecule type" value="Genomic_DNA"/>
</dbReference>
<protein>
    <submittedName>
        <fullName evidence="1">Uncharacterized protein</fullName>
    </submittedName>
</protein>
<evidence type="ECO:0000313" key="2">
    <source>
        <dbReference type="Proteomes" id="UP000255163"/>
    </source>
</evidence>
<dbReference type="Proteomes" id="UP000255163">
    <property type="component" value="Unassembled WGS sequence"/>
</dbReference>
<reference evidence="1 2" key="1">
    <citation type="submission" date="2018-06" db="EMBL/GenBank/DDBJ databases">
        <authorList>
            <consortium name="Pathogen Informatics"/>
            <person name="Doyle S."/>
        </authorList>
    </citation>
    <scope>NUCLEOTIDE SEQUENCE [LARGE SCALE GENOMIC DNA]</scope>
    <source>
        <strain evidence="1 2">NCTC12123</strain>
    </source>
</reference>